<gene>
    <name evidence="1" type="ORF">BSTER_0854</name>
</gene>
<accession>A0A087DRX2</accession>
<sequence length="291" mass="33401">MLPRCYRFDGSTGMDLRPAAVLEAEDARRTELRRRHEPMAVTTRIRMVGQPPGGLLPLSLFDHVPLADRMGLHPRSMETVPPDLAGLYVDYMTRVAMGTPVRVAFHVPLLGARLVGQGEYAESLLSRVTDFSPASARAACLLLDFDAASRRGPQYWRPRRMVPDDATYFNLTRMVARSRAFFDEYGPVVWDGFDFEGGYTDRITSGSGDFLTADTLWDFKVSSYRPNPMYTLQLLVYWRMGLHSVHDEYRMVRRLGFFNPRRDEVWLLDVDRIDGRLVDWTDHELIGYPKD</sequence>
<evidence type="ECO:0000313" key="1">
    <source>
        <dbReference type="EMBL" id="KFI98272.1"/>
    </source>
</evidence>
<dbReference type="Proteomes" id="UP000029091">
    <property type="component" value="Unassembled WGS sequence"/>
</dbReference>
<name>A0A087DRX2_BIFAD</name>
<protein>
    <submittedName>
        <fullName evidence="1">Uncharacterized protein</fullName>
    </submittedName>
</protein>
<reference evidence="1 2" key="1">
    <citation type="submission" date="2014-03" db="EMBL/GenBank/DDBJ databases">
        <title>Genomics of Bifidobacteria.</title>
        <authorList>
            <person name="Ventura M."/>
            <person name="Milani C."/>
            <person name="Lugli G.A."/>
        </authorList>
    </citation>
    <scope>NUCLEOTIDE SEQUENCE [LARGE SCALE GENOMIC DNA]</scope>
    <source>
        <strain evidence="2">JCM 15918</strain>
    </source>
</reference>
<proteinExistence type="predicted"/>
<comment type="caution">
    <text evidence="1">The sequence shown here is derived from an EMBL/GenBank/DDBJ whole genome shotgun (WGS) entry which is preliminary data.</text>
</comment>
<evidence type="ECO:0000313" key="2">
    <source>
        <dbReference type="Proteomes" id="UP000029091"/>
    </source>
</evidence>
<organism evidence="1 2">
    <name type="scientific">Bifidobacterium adolescentis JCM 15918</name>
    <dbReference type="NCBI Taxonomy" id="1437612"/>
    <lineage>
        <taxon>Bacteria</taxon>
        <taxon>Bacillati</taxon>
        <taxon>Actinomycetota</taxon>
        <taxon>Actinomycetes</taxon>
        <taxon>Bifidobacteriales</taxon>
        <taxon>Bifidobacteriaceae</taxon>
        <taxon>Bifidobacterium</taxon>
    </lineage>
</organism>
<dbReference type="EMBL" id="JGZQ01000003">
    <property type="protein sequence ID" value="KFI98272.1"/>
    <property type="molecule type" value="Genomic_DNA"/>
</dbReference>
<dbReference type="AlphaFoldDB" id="A0A087DRX2"/>